<evidence type="ECO:0000313" key="2">
    <source>
        <dbReference type="Proteomes" id="UP000002878"/>
    </source>
</evidence>
<dbReference type="Proteomes" id="UP000002878">
    <property type="component" value="Chromosome"/>
</dbReference>
<dbReference type="PATRIC" id="fig|1126211.3.peg.312"/>
<evidence type="ECO:0000313" key="1">
    <source>
        <dbReference type="EMBL" id="AFJ60405.1"/>
    </source>
</evidence>
<dbReference type="EMBL" id="CP003332">
    <property type="protein sequence ID" value="AFJ60405.1"/>
    <property type="molecule type" value="Genomic_DNA"/>
</dbReference>
<proteinExistence type="predicted"/>
<gene>
    <name evidence="1" type="ORF">MUS_0323</name>
</gene>
<accession>I2C181</accession>
<organism evidence="1 2">
    <name type="scientific">Bacillus amyloliquefaciens (strain Y2)</name>
    <name type="common">Bacillus amyloliquefaciens subsp. plantarum (strain B9601-Y2)</name>
    <dbReference type="NCBI Taxonomy" id="1155777"/>
    <lineage>
        <taxon>Bacteria</taxon>
        <taxon>Bacillati</taxon>
        <taxon>Bacillota</taxon>
        <taxon>Bacilli</taxon>
        <taxon>Bacillales</taxon>
        <taxon>Bacillaceae</taxon>
        <taxon>Bacillus</taxon>
        <taxon>Bacillus amyloliquefaciens group</taxon>
    </lineage>
</organism>
<sequence length="57" mass="6544">MLLSWSKNKAESAGCKAVKIYFSAAIQLNICKTIRTNQLYSLKIRSESVFCRFLIQK</sequence>
<name>I2C181_BACAY</name>
<dbReference type="HOGENOM" id="CLU_2986665_0_0_9"/>
<dbReference type="KEGG" id="bqy:MUS_0323"/>
<reference evidence="1 2" key="1">
    <citation type="journal article" date="2012" name="J. Biotechnol.">
        <title>Genome sequence of the plant growth promoting strain Bacillus amyloliquefaciens subsp. plantarum B9601-Y2 and expression of mersacidin and other secondary metabolites.</title>
        <authorList>
            <person name="He P."/>
            <person name="Hao K."/>
            <person name="Blom J."/>
            <person name="Ruckert C."/>
            <person name="Vater J."/>
            <person name="Mao Z."/>
            <person name="Wu Y."/>
            <person name="Hou M."/>
            <person name="He P."/>
            <person name="He Y."/>
            <person name="Borriss R."/>
        </authorList>
    </citation>
    <scope>NUCLEOTIDE SEQUENCE [LARGE SCALE GENOMIC DNA]</scope>
    <source>
        <strain evidence="1">Y2</strain>
    </source>
</reference>
<dbReference type="AlphaFoldDB" id="I2C181"/>
<protein>
    <submittedName>
        <fullName evidence="1">Uncharacterized protein</fullName>
    </submittedName>
</protein>